<dbReference type="RefSeq" id="XP_066665302.1">
    <property type="nucleotide sequence ID" value="XM_066816012.1"/>
</dbReference>
<name>A0ABR1VNK5_9PEZI</name>
<dbReference type="EMBL" id="JAQQWN010000008">
    <property type="protein sequence ID" value="KAK8071494.1"/>
    <property type="molecule type" value="Genomic_DNA"/>
</dbReference>
<dbReference type="Gene3D" id="3.30.160.60">
    <property type="entry name" value="Classic Zinc Finger"/>
    <property type="match status" value="1"/>
</dbReference>
<comment type="caution">
    <text evidence="1">The sequence shown here is derived from an EMBL/GenBank/DDBJ whole genome shotgun (WGS) entry which is preliminary data.</text>
</comment>
<evidence type="ECO:0008006" key="3">
    <source>
        <dbReference type="Google" id="ProtNLM"/>
    </source>
</evidence>
<reference evidence="1 2" key="1">
    <citation type="submission" date="2023-01" db="EMBL/GenBank/DDBJ databases">
        <title>Analysis of 21 Apiospora genomes using comparative genomics revels a genus with tremendous synthesis potential of carbohydrate active enzymes and secondary metabolites.</title>
        <authorList>
            <person name="Sorensen T."/>
        </authorList>
    </citation>
    <scope>NUCLEOTIDE SEQUENCE [LARGE SCALE GENOMIC DNA]</scope>
    <source>
        <strain evidence="1 2">CBS 114990</strain>
    </source>
</reference>
<gene>
    <name evidence="1" type="ORF">PG997_011697</name>
</gene>
<evidence type="ECO:0000313" key="1">
    <source>
        <dbReference type="EMBL" id="KAK8071494.1"/>
    </source>
</evidence>
<keyword evidence="2" id="KW-1185">Reference proteome</keyword>
<dbReference type="PANTHER" id="PTHR38166:SF1">
    <property type="entry name" value="C2H2-TYPE DOMAIN-CONTAINING PROTEIN"/>
    <property type="match status" value="1"/>
</dbReference>
<evidence type="ECO:0000313" key="2">
    <source>
        <dbReference type="Proteomes" id="UP001433268"/>
    </source>
</evidence>
<dbReference type="Proteomes" id="UP001433268">
    <property type="component" value="Unassembled WGS sequence"/>
</dbReference>
<organism evidence="1 2">
    <name type="scientific">Apiospora hydei</name>
    <dbReference type="NCBI Taxonomy" id="1337664"/>
    <lineage>
        <taxon>Eukaryota</taxon>
        <taxon>Fungi</taxon>
        <taxon>Dikarya</taxon>
        <taxon>Ascomycota</taxon>
        <taxon>Pezizomycotina</taxon>
        <taxon>Sordariomycetes</taxon>
        <taxon>Xylariomycetidae</taxon>
        <taxon>Amphisphaeriales</taxon>
        <taxon>Apiosporaceae</taxon>
        <taxon>Apiospora</taxon>
    </lineage>
</organism>
<dbReference type="PANTHER" id="PTHR38166">
    <property type="entry name" value="C2H2-TYPE DOMAIN-CONTAINING PROTEIN-RELATED"/>
    <property type="match status" value="1"/>
</dbReference>
<accession>A0ABR1VNK5</accession>
<sequence length="270" mass="30960">MEDYSASVTLAQGIDAPPSSKRLKAECFLEHTKIESRELAGEDDTVIVETPGSSLFACPFYLHNKIRYLPCLTRTDLRTIRDLKQHLWTAHRQPYYCPTCSSTFPRASARDQHIKDRTCSLQEWNGPPQGLSEAQLQTLATRCKPGTTETNQWYDIWNLVDTPKADDSSPQNAPWTPYLTGKLESAVCITRDFWAQRGKFVIAEFLEQRNLRDYHVPDEERNLAALYQITLDSVIDQLVQLFKDDDLHVEPNTTMSKLLSSLRNFCSNWV</sequence>
<protein>
    <recommendedName>
        <fullName evidence="3">C2H2-type domain-containing protein</fullName>
    </recommendedName>
</protein>
<proteinExistence type="predicted"/>
<dbReference type="GeneID" id="92049072"/>